<feature type="transmembrane region" description="Helical" evidence="9">
    <location>
        <begin position="527"/>
        <end position="548"/>
    </location>
</feature>
<protein>
    <recommendedName>
        <fullName evidence="4">Vacuolar membrane protease</fullName>
    </recommendedName>
    <alternativeName>
        <fullName evidence="8">FXNA-related family protease 1</fullName>
    </alternativeName>
</protein>
<evidence type="ECO:0000256" key="6">
    <source>
        <dbReference type="ARBA" id="ARBA00022989"/>
    </source>
</evidence>
<accession>A0A1T2XHR1</accession>
<comment type="similarity">
    <text evidence="3">Belongs to the peptidase M28 family.</text>
</comment>
<dbReference type="AlphaFoldDB" id="A0A1T2XHR1"/>
<dbReference type="Gene3D" id="3.40.630.10">
    <property type="entry name" value="Zn peptidases"/>
    <property type="match status" value="1"/>
</dbReference>
<evidence type="ECO:0000256" key="4">
    <source>
        <dbReference type="ARBA" id="ARBA00017435"/>
    </source>
</evidence>
<dbReference type="InterPro" id="IPR007484">
    <property type="entry name" value="Peptidase_M28"/>
</dbReference>
<dbReference type="GO" id="GO:0006508">
    <property type="term" value="P:proteolysis"/>
    <property type="evidence" value="ECO:0007669"/>
    <property type="project" value="InterPro"/>
</dbReference>
<evidence type="ECO:0000256" key="8">
    <source>
        <dbReference type="ARBA" id="ARBA00031512"/>
    </source>
</evidence>
<keyword evidence="6 9" id="KW-1133">Transmembrane helix</keyword>
<feature type="transmembrane region" description="Helical" evidence="9">
    <location>
        <begin position="346"/>
        <end position="366"/>
    </location>
</feature>
<name>A0A1T2XHR1_9BACL</name>
<evidence type="ECO:0000256" key="5">
    <source>
        <dbReference type="ARBA" id="ARBA00022554"/>
    </source>
</evidence>
<evidence type="ECO:0000259" key="10">
    <source>
        <dbReference type="Pfam" id="PF04389"/>
    </source>
</evidence>
<comment type="function">
    <text evidence="1">May be involved in vacuolar sorting and osmoregulation.</text>
</comment>
<evidence type="ECO:0000313" key="11">
    <source>
        <dbReference type="EMBL" id="OPA79345.1"/>
    </source>
</evidence>
<organism evidence="11 12">
    <name type="scientific">Paenibacillus selenitireducens</name>
    <dbReference type="NCBI Taxonomy" id="1324314"/>
    <lineage>
        <taxon>Bacteria</taxon>
        <taxon>Bacillati</taxon>
        <taxon>Bacillota</taxon>
        <taxon>Bacilli</taxon>
        <taxon>Bacillales</taxon>
        <taxon>Paenibacillaceae</taxon>
        <taxon>Paenibacillus</taxon>
    </lineage>
</organism>
<keyword evidence="5" id="KW-0926">Vacuole</keyword>
<dbReference type="GO" id="GO:0008235">
    <property type="term" value="F:metalloexopeptidase activity"/>
    <property type="evidence" value="ECO:0007669"/>
    <property type="project" value="InterPro"/>
</dbReference>
<dbReference type="EMBL" id="MSZX01000003">
    <property type="protein sequence ID" value="OPA79345.1"/>
    <property type="molecule type" value="Genomic_DNA"/>
</dbReference>
<dbReference type="OrthoDB" id="9762302at2"/>
<reference evidence="11 12" key="1">
    <citation type="submission" date="2017-01" db="EMBL/GenBank/DDBJ databases">
        <title>Genome analysis of Paenibacillus selenitrireducens ES3-24.</title>
        <authorList>
            <person name="Xu D."/>
            <person name="Yao R."/>
            <person name="Zheng S."/>
        </authorList>
    </citation>
    <scope>NUCLEOTIDE SEQUENCE [LARGE SCALE GENOMIC DNA]</scope>
    <source>
        <strain evidence="11 12">ES3-24</strain>
    </source>
</reference>
<comment type="caution">
    <text evidence="11">The sequence shown here is derived from an EMBL/GenBank/DDBJ whole genome shotgun (WGS) entry which is preliminary data.</text>
</comment>
<feature type="transmembrane region" description="Helical" evidence="9">
    <location>
        <begin position="476"/>
        <end position="492"/>
    </location>
</feature>
<feature type="transmembrane region" description="Helical" evidence="9">
    <location>
        <begin position="499"/>
        <end position="521"/>
    </location>
</feature>
<sequence>MNSNQPISPVISQQTHIRWVTWFRRASIFVLIAASVLVGMLQIQAPQPVGNDAPADQFSAERALEKLKVIAKDAHPIGSARHTEVRDYLIAELRQLGYQPEIQKAKVISDFAKESLDLSGNIENIVTRIPGTDSSKALMIAAHYDSVPEGPGAGDDGAGIAAMLETVRAIQAGQPLKNDLILLMTDGEEMGLLGAKAFIQEHPWVQDIGLVLNFEARGNKGPAFMFETSEQNGWIIQEFMKAAPQPIAYSLIYNVYKLMPNDTDLTKFKQGGLPGMNFAFGMGLDAYHSPTDTPENLDRSSLQHHGEYMLNLSRHFGQLDLSEVRQEDRIYFNVFGWHMVSYPQSWAIGLIALGVLLFVLTLWHGFRQHRLTLSGMVGGILIPIGSLGLVYGVITLLWRFIPSNLSRDRYMDILTKSHISVYYLIGLLAVTALITIGLYRWLSRYVRTENVWASILFLWLLFGVATAFMLPGGSYLMFWPFVFSLIGLNISFRCREGRWTWLAALFAVPGMVLITPIFYLVYMMMTLNMAGALMTVVALASTLIYPVFSKRLSVRRHS</sequence>
<dbReference type="RefSeq" id="WP_078498345.1">
    <property type="nucleotide sequence ID" value="NZ_MSZX01000003.1"/>
</dbReference>
<dbReference type="STRING" id="1324314.BVG16_09685"/>
<evidence type="ECO:0000256" key="2">
    <source>
        <dbReference type="ARBA" id="ARBA00004128"/>
    </source>
</evidence>
<dbReference type="PANTHER" id="PTHR12147:SF58">
    <property type="entry name" value="VACUOLAR MEMBRANE PROTEASE"/>
    <property type="match status" value="1"/>
</dbReference>
<dbReference type="PANTHER" id="PTHR12147">
    <property type="entry name" value="METALLOPEPTIDASE M28 FAMILY MEMBER"/>
    <property type="match status" value="1"/>
</dbReference>
<dbReference type="SUPFAM" id="SSF53187">
    <property type="entry name" value="Zn-dependent exopeptidases"/>
    <property type="match status" value="1"/>
</dbReference>
<keyword evidence="7" id="KW-0325">Glycoprotein</keyword>
<feature type="transmembrane region" description="Helical" evidence="9">
    <location>
        <begin position="421"/>
        <end position="439"/>
    </location>
</feature>
<dbReference type="InterPro" id="IPR045175">
    <property type="entry name" value="M28_fam"/>
</dbReference>
<dbReference type="Pfam" id="PF04389">
    <property type="entry name" value="Peptidase_M28"/>
    <property type="match status" value="1"/>
</dbReference>
<evidence type="ECO:0000256" key="9">
    <source>
        <dbReference type="SAM" id="Phobius"/>
    </source>
</evidence>
<keyword evidence="9" id="KW-0472">Membrane</keyword>
<feature type="transmembrane region" description="Helical" evidence="9">
    <location>
        <begin position="378"/>
        <end position="401"/>
    </location>
</feature>
<dbReference type="Proteomes" id="UP000190188">
    <property type="component" value="Unassembled WGS sequence"/>
</dbReference>
<proteinExistence type="inferred from homology"/>
<dbReference type="GO" id="GO:0005774">
    <property type="term" value="C:vacuolar membrane"/>
    <property type="evidence" value="ECO:0007669"/>
    <property type="project" value="UniProtKB-SubCell"/>
</dbReference>
<keyword evidence="12" id="KW-1185">Reference proteome</keyword>
<gene>
    <name evidence="11" type="ORF">BVG16_09685</name>
</gene>
<evidence type="ECO:0000256" key="1">
    <source>
        <dbReference type="ARBA" id="ARBA00003273"/>
    </source>
</evidence>
<feature type="transmembrane region" description="Helical" evidence="9">
    <location>
        <begin position="451"/>
        <end position="470"/>
    </location>
</feature>
<evidence type="ECO:0000256" key="3">
    <source>
        <dbReference type="ARBA" id="ARBA00010918"/>
    </source>
</evidence>
<keyword evidence="9" id="KW-0812">Transmembrane</keyword>
<feature type="domain" description="Peptidase M28" evidence="10">
    <location>
        <begin position="124"/>
        <end position="312"/>
    </location>
</feature>
<evidence type="ECO:0000313" key="12">
    <source>
        <dbReference type="Proteomes" id="UP000190188"/>
    </source>
</evidence>
<evidence type="ECO:0000256" key="7">
    <source>
        <dbReference type="ARBA" id="ARBA00023180"/>
    </source>
</evidence>
<comment type="subcellular location">
    <subcellularLocation>
        <location evidence="2">Vacuole membrane</location>
        <topology evidence="2">Multi-pass membrane protein</topology>
    </subcellularLocation>
</comment>
<feature type="transmembrane region" description="Helical" evidence="9">
    <location>
        <begin position="22"/>
        <end position="41"/>
    </location>
</feature>